<organism evidence="3 4">
    <name type="scientific">Candidatus Scatousia excrementipullorum</name>
    <dbReference type="NCBI Taxonomy" id="2840936"/>
    <lineage>
        <taxon>Bacteria</taxon>
        <taxon>Candidatus Scatousia</taxon>
    </lineage>
</organism>
<keyword evidence="1" id="KW-0812">Transmembrane</keyword>
<evidence type="ECO:0000313" key="4">
    <source>
        <dbReference type="Proteomes" id="UP000823632"/>
    </source>
</evidence>
<protein>
    <submittedName>
        <fullName evidence="3">Prepilin-type N-terminal cleavage/methylation domain-containing protein</fullName>
    </submittedName>
</protein>
<dbReference type="InterPro" id="IPR046721">
    <property type="entry name" value="DUF6613"/>
</dbReference>
<dbReference type="SUPFAM" id="SSF54523">
    <property type="entry name" value="Pili subunits"/>
    <property type="match status" value="1"/>
</dbReference>
<accession>A0A9D9DUH8</accession>
<keyword evidence="1" id="KW-1133">Transmembrane helix</keyword>
<dbReference type="EMBL" id="JADIND010000201">
    <property type="protein sequence ID" value="MBO8431519.1"/>
    <property type="molecule type" value="Genomic_DNA"/>
</dbReference>
<reference evidence="3" key="2">
    <citation type="journal article" date="2021" name="PeerJ">
        <title>Extensive microbial diversity within the chicken gut microbiome revealed by metagenomics and culture.</title>
        <authorList>
            <person name="Gilroy R."/>
            <person name="Ravi A."/>
            <person name="Getino M."/>
            <person name="Pursley I."/>
            <person name="Horton D.L."/>
            <person name="Alikhan N.F."/>
            <person name="Baker D."/>
            <person name="Gharbi K."/>
            <person name="Hall N."/>
            <person name="Watson M."/>
            <person name="Adriaenssens E.M."/>
            <person name="Foster-Nyarko E."/>
            <person name="Jarju S."/>
            <person name="Secka A."/>
            <person name="Antonio M."/>
            <person name="Oren A."/>
            <person name="Chaudhuri R.R."/>
            <person name="La Ragione R."/>
            <person name="Hildebrand F."/>
            <person name="Pallen M.J."/>
        </authorList>
    </citation>
    <scope>NUCLEOTIDE SEQUENCE</scope>
    <source>
        <strain evidence="3">10192</strain>
    </source>
</reference>
<evidence type="ECO:0000256" key="1">
    <source>
        <dbReference type="SAM" id="Phobius"/>
    </source>
</evidence>
<evidence type="ECO:0000259" key="2">
    <source>
        <dbReference type="Pfam" id="PF20318"/>
    </source>
</evidence>
<reference evidence="3" key="1">
    <citation type="submission" date="2020-10" db="EMBL/GenBank/DDBJ databases">
        <authorList>
            <person name="Gilroy R."/>
        </authorList>
    </citation>
    <scope>NUCLEOTIDE SEQUENCE</scope>
    <source>
        <strain evidence="3">10192</strain>
    </source>
</reference>
<dbReference type="InterPro" id="IPR045584">
    <property type="entry name" value="Pilin-like"/>
</dbReference>
<gene>
    <name evidence="3" type="ORF">IAC76_09045</name>
</gene>
<dbReference type="Pfam" id="PF07963">
    <property type="entry name" value="N_methyl"/>
    <property type="match status" value="1"/>
</dbReference>
<name>A0A9D9DUH8_9BACT</name>
<comment type="caution">
    <text evidence="3">The sequence shown here is derived from an EMBL/GenBank/DDBJ whole genome shotgun (WGS) entry which is preliminary data.</text>
</comment>
<feature type="domain" description="DUF6613" evidence="2">
    <location>
        <begin position="120"/>
        <end position="319"/>
    </location>
</feature>
<dbReference type="NCBIfam" id="TIGR02532">
    <property type="entry name" value="IV_pilin_GFxxxE"/>
    <property type="match status" value="1"/>
</dbReference>
<dbReference type="Gene3D" id="3.30.700.10">
    <property type="entry name" value="Glycoprotein, Type 4 Pilin"/>
    <property type="match status" value="1"/>
</dbReference>
<proteinExistence type="predicted"/>
<keyword evidence="1" id="KW-0472">Membrane</keyword>
<dbReference type="InterPro" id="IPR012902">
    <property type="entry name" value="N_methyl_site"/>
</dbReference>
<feature type="transmembrane region" description="Helical" evidence="1">
    <location>
        <begin position="103"/>
        <end position="122"/>
    </location>
</feature>
<dbReference type="AlphaFoldDB" id="A0A9D9DUH8"/>
<dbReference type="Pfam" id="PF20318">
    <property type="entry name" value="DUF6613"/>
    <property type="match status" value="1"/>
</dbReference>
<sequence length="320" mass="36164">MKIQSMSGLQHWGDSRFSSLPDTFCNKLKEVCKFSFDYAKHCFGFEKKKILNSEDFQKPQRLMFQNEMKSACHLEFISGFHTVFTPYTSPFTKRKAAFTLAEVLITLGIIGIIAAMTLPALIQTNRNKEVEAKLQKIYSTMNQAILLSEIDNGPREQWGTSLSAEEFFKKYFLPYINNLSITSFNSYGGGNLAVYFSDGTALVTKQSGGYDYFFFPNAKNLNENSFAITNENTGDIEREGCGITYFAFLFTPGMKVETVKYNTKGFEPNKYSLEPVTVEAITTSNAQYACKKGAANKAWCAALIQLNGWKIPEDYPFKVR</sequence>
<evidence type="ECO:0000313" key="3">
    <source>
        <dbReference type="EMBL" id="MBO8431519.1"/>
    </source>
</evidence>
<dbReference type="Proteomes" id="UP000823632">
    <property type="component" value="Unassembled WGS sequence"/>
</dbReference>